<feature type="binding site" evidence="8">
    <location>
        <position position="83"/>
    </location>
    <ligand>
        <name>NADP(+)</name>
        <dbReference type="ChEBI" id="CHEBI:58349"/>
    </ligand>
</feature>
<dbReference type="InterPro" id="IPR041121">
    <property type="entry name" value="SDH_C"/>
</dbReference>
<dbReference type="InterPro" id="IPR013708">
    <property type="entry name" value="Shikimate_DH-bd_N"/>
</dbReference>
<dbReference type="RefSeq" id="WP_257465517.1">
    <property type="nucleotide sequence ID" value="NZ_BAABXN010000001.1"/>
</dbReference>
<evidence type="ECO:0000313" key="12">
    <source>
        <dbReference type="EMBL" id="MET3752137.1"/>
    </source>
</evidence>
<proteinExistence type="inferred from homology"/>
<comment type="pathway">
    <text evidence="1 8">Metabolic intermediate biosynthesis; chorismate biosynthesis; chorismate from D-erythrose 4-phosphate and phosphoenolpyruvate: step 4/7.</text>
</comment>
<evidence type="ECO:0000256" key="1">
    <source>
        <dbReference type="ARBA" id="ARBA00004871"/>
    </source>
</evidence>
<comment type="caution">
    <text evidence="12">The sequence shown here is derived from an EMBL/GenBank/DDBJ whole genome shotgun (WGS) entry which is preliminary data.</text>
</comment>
<dbReference type="InterPro" id="IPR046346">
    <property type="entry name" value="Aminoacid_DH-like_N_sf"/>
</dbReference>
<dbReference type="PANTHER" id="PTHR21089:SF1">
    <property type="entry name" value="BIFUNCTIONAL 3-DEHYDROQUINATE DEHYDRATASE_SHIKIMATE DEHYDROGENASE, CHLOROPLASTIC"/>
    <property type="match status" value="1"/>
</dbReference>
<dbReference type="Gene3D" id="3.40.50.720">
    <property type="entry name" value="NAD(P)-binding Rossmann-like Domain"/>
    <property type="match status" value="1"/>
</dbReference>
<feature type="binding site" evidence="8">
    <location>
        <position position="254"/>
    </location>
    <ligand>
        <name>shikimate</name>
        <dbReference type="ChEBI" id="CHEBI:36208"/>
    </ligand>
</feature>
<dbReference type="HAMAP" id="MF_00222">
    <property type="entry name" value="Shikimate_DH_AroE"/>
    <property type="match status" value="1"/>
</dbReference>
<evidence type="ECO:0000256" key="6">
    <source>
        <dbReference type="ARBA" id="ARBA00023141"/>
    </source>
</evidence>
<reference evidence="12 13" key="1">
    <citation type="submission" date="2024-06" db="EMBL/GenBank/DDBJ databases">
        <title>Genomic Encyclopedia of Type Strains, Phase IV (KMG-IV): sequencing the most valuable type-strain genomes for metagenomic binning, comparative biology and taxonomic classification.</title>
        <authorList>
            <person name="Goeker M."/>
        </authorList>
    </citation>
    <scope>NUCLEOTIDE SEQUENCE [LARGE SCALE GENOMIC DNA]</scope>
    <source>
        <strain evidence="12 13">DSM 29492</strain>
    </source>
</reference>
<evidence type="ECO:0000256" key="5">
    <source>
        <dbReference type="ARBA" id="ARBA00023002"/>
    </source>
</evidence>
<accession>A0ABV2M6N9</accession>
<name>A0ABV2M6N9_9FIRM</name>
<keyword evidence="13" id="KW-1185">Reference proteome</keyword>
<feature type="domain" description="SDH C-terminal" evidence="11">
    <location>
        <begin position="247"/>
        <end position="277"/>
    </location>
</feature>
<dbReference type="EMBL" id="JBEPMJ010000038">
    <property type="protein sequence ID" value="MET3752137.1"/>
    <property type="molecule type" value="Genomic_DNA"/>
</dbReference>
<gene>
    <name evidence="8" type="primary">aroE</name>
    <name evidence="12" type="ORF">ABID24_003399</name>
</gene>
<dbReference type="InterPro" id="IPR011342">
    <property type="entry name" value="Shikimate_DH"/>
</dbReference>
<feature type="binding site" evidence="8">
    <location>
        <position position="224"/>
    </location>
    <ligand>
        <name>NADP(+)</name>
        <dbReference type="ChEBI" id="CHEBI:58349"/>
    </ligand>
</feature>
<dbReference type="EC" id="1.1.1.25" evidence="2 8"/>
<dbReference type="PANTHER" id="PTHR21089">
    <property type="entry name" value="SHIKIMATE DEHYDROGENASE"/>
    <property type="match status" value="1"/>
</dbReference>
<evidence type="ECO:0000256" key="7">
    <source>
        <dbReference type="ARBA" id="ARBA00049442"/>
    </source>
</evidence>
<feature type="binding site" evidence="8">
    <location>
        <position position="92"/>
    </location>
    <ligand>
        <name>shikimate</name>
        <dbReference type="ChEBI" id="CHEBI:36208"/>
    </ligand>
</feature>
<evidence type="ECO:0000256" key="4">
    <source>
        <dbReference type="ARBA" id="ARBA00022857"/>
    </source>
</evidence>
<evidence type="ECO:0000259" key="9">
    <source>
        <dbReference type="Pfam" id="PF01488"/>
    </source>
</evidence>
<feature type="active site" description="Proton acceptor" evidence="8">
    <location>
        <position position="71"/>
    </location>
</feature>
<dbReference type="SUPFAM" id="SSF51735">
    <property type="entry name" value="NAD(P)-binding Rossmann-fold domains"/>
    <property type="match status" value="1"/>
</dbReference>
<evidence type="ECO:0000256" key="2">
    <source>
        <dbReference type="ARBA" id="ARBA00012962"/>
    </source>
</evidence>
<evidence type="ECO:0000256" key="8">
    <source>
        <dbReference type="HAMAP-Rule" id="MF_00222"/>
    </source>
</evidence>
<feature type="domain" description="Quinate/shikimate 5-dehydrogenase/glutamyl-tRNA reductase" evidence="9">
    <location>
        <begin position="122"/>
        <end position="198"/>
    </location>
</feature>
<evidence type="ECO:0000259" key="11">
    <source>
        <dbReference type="Pfam" id="PF18317"/>
    </source>
</evidence>
<comment type="function">
    <text evidence="8">Involved in the biosynthesis of the chorismate, which leads to the biosynthesis of aromatic amino acids. Catalyzes the reversible NADPH linked reduction of 3-dehydroshikimate (DHSA) to yield shikimate (SA).</text>
</comment>
<dbReference type="SUPFAM" id="SSF53223">
    <property type="entry name" value="Aminoacid dehydrogenase-like, N-terminal domain"/>
    <property type="match status" value="1"/>
</dbReference>
<feature type="domain" description="Shikimate dehydrogenase substrate binding N-terminal" evidence="10">
    <location>
        <begin position="12"/>
        <end position="94"/>
    </location>
</feature>
<protein>
    <recommendedName>
        <fullName evidence="2 8">Shikimate dehydrogenase (NADP(+))</fullName>
        <shortName evidence="8">SDH</shortName>
        <ecNumber evidence="2 8">1.1.1.25</ecNumber>
    </recommendedName>
</protein>
<feature type="binding site" evidence="8">
    <location>
        <position position="107"/>
    </location>
    <ligand>
        <name>shikimate</name>
        <dbReference type="ChEBI" id="CHEBI:36208"/>
    </ligand>
</feature>
<dbReference type="GO" id="GO:0004764">
    <property type="term" value="F:shikimate 3-dehydrogenase (NADP+) activity"/>
    <property type="evidence" value="ECO:0007669"/>
    <property type="project" value="UniProtKB-EC"/>
</dbReference>
<dbReference type="NCBIfam" id="TIGR00507">
    <property type="entry name" value="aroE"/>
    <property type="match status" value="1"/>
</dbReference>
<sequence>MGKSYQKQWTGVFGDPVDDNPTVVMEQAAFDAAGIPMEYLTIQVKKGDLEAAVQGMRAMNFTGINITMPHKGEVLQYLDEISESARIMGAVNTVYWKNGKLAGENTDGKGFLKSIQDGEVPIKGKKAVILGAGGAARAIAVELADAGIKTVTVINKNKAHGQALADIINTKTNAEGVFIPWENSVHIPEDTDILINATPVGFTDDKKPDIVYEDMKAGMTVCDVIPNKAWTGFLLEAKEKGLRTFNGLQMLVNQGAIAFELWTGEPAPVDVMREAMEKEYGVELF</sequence>
<evidence type="ECO:0000256" key="3">
    <source>
        <dbReference type="ARBA" id="ARBA00022605"/>
    </source>
</evidence>
<comment type="subunit">
    <text evidence="8">Homodimer.</text>
</comment>
<feature type="binding site" evidence="8">
    <location>
        <begin position="131"/>
        <end position="135"/>
    </location>
    <ligand>
        <name>NADP(+)</name>
        <dbReference type="ChEBI" id="CHEBI:58349"/>
    </ligand>
</feature>
<feature type="binding site" evidence="8">
    <location>
        <position position="67"/>
    </location>
    <ligand>
        <name>shikimate</name>
        <dbReference type="ChEBI" id="CHEBI:36208"/>
    </ligand>
</feature>
<comment type="caution">
    <text evidence="8">Lacks conserved residue(s) required for the propagation of feature annotation.</text>
</comment>
<dbReference type="Proteomes" id="UP001549106">
    <property type="component" value="Unassembled WGS sequence"/>
</dbReference>
<comment type="similarity">
    <text evidence="8">Belongs to the shikimate dehydrogenase family.</text>
</comment>
<dbReference type="Pfam" id="PF08501">
    <property type="entry name" value="Shikimate_dh_N"/>
    <property type="match status" value="1"/>
</dbReference>
<organism evidence="12 13">
    <name type="scientific">Blautia caecimuris</name>
    <dbReference type="NCBI Taxonomy" id="1796615"/>
    <lineage>
        <taxon>Bacteria</taxon>
        <taxon>Bacillati</taxon>
        <taxon>Bacillota</taxon>
        <taxon>Clostridia</taxon>
        <taxon>Lachnospirales</taxon>
        <taxon>Lachnospiraceae</taxon>
        <taxon>Blautia</taxon>
    </lineage>
</organism>
<dbReference type="Pfam" id="PF18317">
    <property type="entry name" value="SDH_C"/>
    <property type="match status" value="1"/>
</dbReference>
<keyword evidence="3 8" id="KW-0028">Amino-acid biosynthesis</keyword>
<evidence type="ECO:0000313" key="13">
    <source>
        <dbReference type="Proteomes" id="UP001549106"/>
    </source>
</evidence>
<dbReference type="CDD" id="cd01065">
    <property type="entry name" value="NAD_bind_Shikimate_DH"/>
    <property type="match status" value="1"/>
</dbReference>
<feature type="binding site" evidence="8">
    <location>
        <position position="247"/>
    </location>
    <ligand>
        <name>NADP(+)</name>
        <dbReference type="ChEBI" id="CHEBI:58349"/>
    </ligand>
</feature>
<dbReference type="InterPro" id="IPR022893">
    <property type="entry name" value="Shikimate_DH_fam"/>
</dbReference>
<dbReference type="InterPro" id="IPR006151">
    <property type="entry name" value="Shikm_DH/Glu-tRNA_Rdtase"/>
</dbReference>
<keyword evidence="6 8" id="KW-0057">Aromatic amino acid biosynthesis</keyword>
<dbReference type="Pfam" id="PF01488">
    <property type="entry name" value="Shikimate_DH"/>
    <property type="match status" value="1"/>
</dbReference>
<dbReference type="InterPro" id="IPR036291">
    <property type="entry name" value="NAD(P)-bd_dom_sf"/>
</dbReference>
<evidence type="ECO:0000259" key="10">
    <source>
        <dbReference type="Pfam" id="PF08501"/>
    </source>
</evidence>
<dbReference type="Gene3D" id="3.40.50.10860">
    <property type="entry name" value="Leucine Dehydrogenase, chain A, domain 1"/>
    <property type="match status" value="1"/>
</dbReference>
<comment type="catalytic activity">
    <reaction evidence="7 8">
        <text>shikimate + NADP(+) = 3-dehydroshikimate + NADPH + H(+)</text>
        <dbReference type="Rhea" id="RHEA:17737"/>
        <dbReference type="ChEBI" id="CHEBI:15378"/>
        <dbReference type="ChEBI" id="CHEBI:16630"/>
        <dbReference type="ChEBI" id="CHEBI:36208"/>
        <dbReference type="ChEBI" id="CHEBI:57783"/>
        <dbReference type="ChEBI" id="CHEBI:58349"/>
        <dbReference type="EC" id="1.1.1.25"/>
    </reaction>
</comment>
<keyword evidence="5 8" id="KW-0560">Oxidoreductase</keyword>
<keyword evidence="4 8" id="KW-0521">NADP</keyword>